<feature type="signal peptide" evidence="22">
    <location>
        <begin position="1"/>
        <end position="18"/>
    </location>
</feature>
<name>A0A3B3RBB8_9TELE</name>
<dbReference type="CDD" id="cd23616">
    <property type="entry name" value="TFP_LU_ECD_AMHR2"/>
    <property type="match status" value="1"/>
</dbReference>
<reference evidence="24" key="1">
    <citation type="submission" date="2025-08" db="UniProtKB">
        <authorList>
            <consortium name="Ensembl"/>
        </authorList>
    </citation>
    <scope>IDENTIFICATION</scope>
</reference>
<keyword evidence="17" id="KW-0675">Receptor</keyword>
<evidence type="ECO:0000256" key="10">
    <source>
        <dbReference type="ARBA" id="ARBA00022729"/>
    </source>
</evidence>
<evidence type="ECO:0000313" key="25">
    <source>
        <dbReference type="Proteomes" id="UP000261540"/>
    </source>
</evidence>
<reference evidence="24" key="2">
    <citation type="submission" date="2025-09" db="UniProtKB">
        <authorList>
            <consortium name="Ensembl"/>
        </authorList>
    </citation>
    <scope>IDENTIFICATION</scope>
</reference>
<evidence type="ECO:0000256" key="19">
    <source>
        <dbReference type="ARBA" id="ARBA00047681"/>
    </source>
</evidence>
<dbReference type="AlphaFoldDB" id="A0A3B3RBB8"/>
<keyword evidence="9" id="KW-0479">Metal-binding</keyword>
<evidence type="ECO:0000256" key="18">
    <source>
        <dbReference type="ARBA" id="ARBA00023180"/>
    </source>
</evidence>
<feature type="domain" description="Protein kinase" evidence="23">
    <location>
        <begin position="200"/>
        <end position="500"/>
    </location>
</feature>
<keyword evidence="18" id="KW-0325">Glycoprotein</keyword>
<keyword evidence="25" id="KW-1185">Reference proteome</keyword>
<comment type="catalytic activity">
    <reaction evidence="19">
        <text>L-seryl-[receptor-protein] + ATP = O-phospho-L-seryl-[receptor-protein] + ADP + H(+)</text>
        <dbReference type="Rhea" id="RHEA:18673"/>
        <dbReference type="Rhea" id="RHEA-COMP:11022"/>
        <dbReference type="Rhea" id="RHEA-COMP:11023"/>
        <dbReference type="ChEBI" id="CHEBI:15378"/>
        <dbReference type="ChEBI" id="CHEBI:29999"/>
        <dbReference type="ChEBI" id="CHEBI:30616"/>
        <dbReference type="ChEBI" id="CHEBI:83421"/>
        <dbReference type="ChEBI" id="CHEBI:456216"/>
        <dbReference type="EC" id="2.7.11.30"/>
    </reaction>
</comment>
<dbReference type="PANTHER" id="PTHR23255">
    <property type="entry name" value="TRANSFORMING GROWTH FACTOR-BETA RECEPTOR TYPE I AND II"/>
    <property type="match status" value="1"/>
</dbReference>
<evidence type="ECO:0000256" key="22">
    <source>
        <dbReference type="SAM" id="SignalP"/>
    </source>
</evidence>
<keyword evidence="15 21" id="KW-1133">Transmembrane helix</keyword>
<dbReference type="GeneTree" id="ENSGT00940000160885"/>
<evidence type="ECO:0000256" key="2">
    <source>
        <dbReference type="ARBA" id="ARBA00001946"/>
    </source>
</evidence>
<comment type="cofactor">
    <cofactor evidence="1">
        <name>Mn(2+)</name>
        <dbReference type="ChEBI" id="CHEBI:29035"/>
    </cofactor>
</comment>
<dbReference type="SUPFAM" id="SSF56112">
    <property type="entry name" value="Protein kinase-like (PK-like)"/>
    <property type="match status" value="1"/>
</dbReference>
<dbReference type="PANTHER" id="PTHR23255:SF49">
    <property type="entry name" value="ANTI-MUELLERIAN HORMONE TYPE-2 RECEPTOR"/>
    <property type="match status" value="1"/>
</dbReference>
<comment type="similarity">
    <text evidence="4">Belongs to the protein kinase superfamily. TKL Ser/Thr protein kinase family. TGFB receptor subfamily.</text>
</comment>
<dbReference type="Gene3D" id="3.30.200.20">
    <property type="entry name" value="Phosphorylase Kinase, domain 1"/>
    <property type="match status" value="1"/>
</dbReference>
<evidence type="ECO:0000256" key="13">
    <source>
        <dbReference type="ARBA" id="ARBA00022840"/>
    </source>
</evidence>
<keyword evidence="14" id="KW-0460">Magnesium</keyword>
<dbReference type="GO" id="GO:0043235">
    <property type="term" value="C:receptor complex"/>
    <property type="evidence" value="ECO:0007669"/>
    <property type="project" value="TreeGrafter"/>
</dbReference>
<evidence type="ECO:0000256" key="1">
    <source>
        <dbReference type="ARBA" id="ARBA00001936"/>
    </source>
</evidence>
<dbReference type="Proteomes" id="UP000261540">
    <property type="component" value="Unplaced"/>
</dbReference>
<evidence type="ECO:0000256" key="14">
    <source>
        <dbReference type="ARBA" id="ARBA00022842"/>
    </source>
</evidence>
<evidence type="ECO:0000256" key="9">
    <source>
        <dbReference type="ARBA" id="ARBA00022723"/>
    </source>
</evidence>
<dbReference type="Ensembl" id="ENSPKIT00000040078.1">
    <property type="protein sequence ID" value="ENSPKIP00000015609.1"/>
    <property type="gene ID" value="ENSPKIG00000002261.1"/>
</dbReference>
<keyword evidence="10 22" id="KW-0732">Signal</keyword>
<dbReference type="InterPro" id="IPR011009">
    <property type="entry name" value="Kinase-like_dom_sf"/>
</dbReference>
<keyword evidence="7" id="KW-0808">Transferase</keyword>
<dbReference type="InterPro" id="IPR000333">
    <property type="entry name" value="TGFB_receptor"/>
</dbReference>
<evidence type="ECO:0000256" key="4">
    <source>
        <dbReference type="ARBA" id="ARBA00009605"/>
    </source>
</evidence>
<comment type="subcellular location">
    <subcellularLocation>
        <location evidence="3">Membrane</location>
        <topology evidence="3">Single-pass type I membrane protein</topology>
    </subcellularLocation>
</comment>
<evidence type="ECO:0000256" key="21">
    <source>
        <dbReference type="SAM" id="Phobius"/>
    </source>
</evidence>
<evidence type="ECO:0000256" key="15">
    <source>
        <dbReference type="ARBA" id="ARBA00022989"/>
    </source>
</evidence>
<dbReference type="GO" id="GO:0005524">
    <property type="term" value="F:ATP binding"/>
    <property type="evidence" value="ECO:0007669"/>
    <property type="project" value="UniProtKB-KW"/>
</dbReference>
<evidence type="ECO:0000313" key="24">
    <source>
        <dbReference type="Ensembl" id="ENSPKIP00000015609.1"/>
    </source>
</evidence>
<dbReference type="EC" id="2.7.11.30" evidence="5"/>
<feature type="chain" id="PRO_5017300866" description="receptor protein serine/threonine kinase" evidence="22">
    <location>
        <begin position="19"/>
        <end position="505"/>
    </location>
</feature>
<evidence type="ECO:0000256" key="17">
    <source>
        <dbReference type="ARBA" id="ARBA00023170"/>
    </source>
</evidence>
<keyword evidence="13" id="KW-0067">ATP-binding</keyword>
<dbReference type="GO" id="GO:0005024">
    <property type="term" value="F:transforming growth factor beta receptor activity"/>
    <property type="evidence" value="ECO:0007669"/>
    <property type="project" value="TreeGrafter"/>
</dbReference>
<keyword evidence="8 21" id="KW-0812">Transmembrane</keyword>
<evidence type="ECO:0000256" key="20">
    <source>
        <dbReference type="ARBA" id="ARBA00048773"/>
    </source>
</evidence>
<dbReference type="GO" id="GO:0005886">
    <property type="term" value="C:plasma membrane"/>
    <property type="evidence" value="ECO:0007669"/>
    <property type="project" value="TreeGrafter"/>
</dbReference>
<sequence>MQPWKVILLFGQFRVGLSAPAEFKGRRCEFLTSPRNANVKWAGNVSGTVQYCASTRCCMGFYRIANGQAVPEQLGCDVFQTNCLDPTCHVFTRQENTVSCVCSSDFCNTNVTWNLESQPQHPPSLNESSTWVAVIVIGTLFIFSIFYVMIRYRSLFKDWARFGGGDREYYENPPSSLKGTVTPQCSCDQPAASDLDLTNLELQQVVASGHFASVWQGRLCGATVAVKVFPTAHRRSFLKEKEVFGLPLMEHPGLVHFMGAGMEPTGGHWVLLLELAKYGSLKNFLSSNTIDWLSSVKMAQTLSQGLAFLHTDLYRNELHKPAVAHGDLSSSNVLVQMDGTCALCDFGCATVFRSCSGQPRWQQQRESAQLRSQAGTLRYTSPEVLEGCVNLNNDRCLIQGDVYALGLLLWELWARCSDLYAESPVPEHQLPYEAELGPSPSLDELILSVSERRERPILPTPWRQFTQAFSAMKDIIEDCWDHEPDARLTAQCAADRVAALPKHCG</sequence>
<protein>
    <recommendedName>
        <fullName evidence="5">receptor protein serine/threonine kinase</fullName>
        <ecNumber evidence="5">2.7.11.30</ecNumber>
    </recommendedName>
</protein>
<evidence type="ECO:0000256" key="7">
    <source>
        <dbReference type="ARBA" id="ARBA00022679"/>
    </source>
</evidence>
<evidence type="ECO:0000256" key="8">
    <source>
        <dbReference type="ARBA" id="ARBA00022692"/>
    </source>
</evidence>
<comment type="catalytic activity">
    <reaction evidence="20">
        <text>L-threonyl-[receptor-protein] + ATP = O-phospho-L-threonyl-[receptor-protein] + ADP + H(+)</text>
        <dbReference type="Rhea" id="RHEA:44880"/>
        <dbReference type="Rhea" id="RHEA-COMP:11024"/>
        <dbReference type="Rhea" id="RHEA-COMP:11025"/>
        <dbReference type="ChEBI" id="CHEBI:15378"/>
        <dbReference type="ChEBI" id="CHEBI:30013"/>
        <dbReference type="ChEBI" id="CHEBI:30616"/>
        <dbReference type="ChEBI" id="CHEBI:61977"/>
        <dbReference type="ChEBI" id="CHEBI:456216"/>
        <dbReference type="EC" id="2.7.11.30"/>
    </reaction>
</comment>
<evidence type="ECO:0000256" key="12">
    <source>
        <dbReference type="ARBA" id="ARBA00022777"/>
    </source>
</evidence>
<dbReference type="OrthoDB" id="669224at2759"/>
<keyword evidence="12" id="KW-0418">Kinase</keyword>
<dbReference type="PROSITE" id="PS50011">
    <property type="entry name" value="PROTEIN_KINASE_DOM"/>
    <property type="match status" value="1"/>
</dbReference>
<dbReference type="InterPro" id="IPR001245">
    <property type="entry name" value="Ser-Thr/Tyr_kinase_cat_dom"/>
</dbReference>
<keyword evidence="11" id="KW-0547">Nucleotide-binding</keyword>
<evidence type="ECO:0000256" key="3">
    <source>
        <dbReference type="ARBA" id="ARBA00004479"/>
    </source>
</evidence>
<proteinExistence type="inferred from homology"/>
<accession>A0A3B3RBB8</accession>
<dbReference type="InterPro" id="IPR000719">
    <property type="entry name" value="Prot_kinase_dom"/>
</dbReference>
<dbReference type="Pfam" id="PF07714">
    <property type="entry name" value="PK_Tyr_Ser-Thr"/>
    <property type="match status" value="1"/>
</dbReference>
<keyword evidence="16 21" id="KW-0472">Membrane</keyword>
<evidence type="ECO:0000256" key="11">
    <source>
        <dbReference type="ARBA" id="ARBA00022741"/>
    </source>
</evidence>
<evidence type="ECO:0000256" key="16">
    <source>
        <dbReference type="ARBA" id="ARBA00023136"/>
    </source>
</evidence>
<dbReference type="FunFam" id="1.10.510.10:FF:000487">
    <property type="entry name" value="Anti-Muellerian hormone type-2 receptor"/>
    <property type="match status" value="1"/>
</dbReference>
<dbReference type="STRING" id="1676925.ENSPKIP00000015609"/>
<feature type="transmembrane region" description="Helical" evidence="21">
    <location>
        <begin position="131"/>
        <end position="150"/>
    </location>
</feature>
<keyword evidence="6" id="KW-0723">Serine/threonine-protein kinase</keyword>
<evidence type="ECO:0000256" key="6">
    <source>
        <dbReference type="ARBA" id="ARBA00022527"/>
    </source>
</evidence>
<dbReference type="SUPFAM" id="SSF57302">
    <property type="entry name" value="Snake toxin-like"/>
    <property type="match status" value="1"/>
</dbReference>
<comment type="cofactor">
    <cofactor evidence="2">
        <name>Mg(2+)</name>
        <dbReference type="ChEBI" id="CHEBI:18420"/>
    </cofactor>
</comment>
<dbReference type="Gene3D" id="1.10.510.10">
    <property type="entry name" value="Transferase(Phosphotransferase) domain 1"/>
    <property type="match status" value="1"/>
</dbReference>
<dbReference type="InterPro" id="IPR045860">
    <property type="entry name" value="Snake_toxin-like_sf"/>
</dbReference>
<dbReference type="Gene3D" id="2.10.60.10">
    <property type="entry name" value="CD59"/>
    <property type="match status" value="1"/>
</dbReference>
<evidence type="ECO:0000259" key="23">
    <source>
        <dbReference type="PROSITE" id="PS50011"/>
    </source>
</evidence>
<evidence type="ECO:0000256" key="5">
    <source>
        <dbReference type="ARBA" id="ARBA00012401"/>
    </source>
</evidence>
<organism evidence="24 25">
    <name type="scientific">Paramormyrops kingsleyae</name>
    <dbReference type="NCBI Taxonomy" id="1676925"/>
    <lineage>
        <taxon>Eukaryota</taxon>
        <taxon>Metazoa</taxon>
        <taxon>Chordata</taxon>
        <taxon>Craniata</taxon>
        <taxon>Vertebrata</taxon>
        <taxon>Euteleostomi</taxon>
        <taxon>Actinopterygii</taxon>
        <taxon>Neopterygii</taxon>
        <taxon>Teleostei</taxon>
        <taxon>Osteoglossocephala</taxon>
        <taxon>Osteoglossomorpha</taxon>
        <taxon>Osteoglossiformes</taxon>
        <taxon>Mormyridae</taxon>
        <taxon>Paramormyrops</taxon>
    </lineage>
</organism>
<dbReference type="GO" id="GO:0030509">
    <property type="term" value="P:BMP signaling pathway"/>
    <property type="evidence" value="ECO:0007669"/>
    <property type="project" value="TreeGrafter"/>
</dbReference>